<dbReference type="GO" id="GO:0004673">
    <property type="term" value="F:protein histidine kinase activity"/>
    <property type="evidence" value="ECO:0007669"/>
    <property type="project" value="UniProtKB-EC"/>
</dbReference>
<dbReference type="SUPFAM" id="SSF55874">
    <property type="entry name" value="ATPase domain of HSP90 chaperone/DNA topoisomerase II/histidine kinase"/>
    <property type="match status" value="1"/>
</dbReference>
<dbReference type="Gene3D" id="3.30.565.10">
    <property type="entry name" value="Histidine kinase-like ATPase, C-terminal domain"/>
    <property type="match status" value="1"/>
</dbReference>
<name>A0A3S9MW92_9FLAO</name>
<dbReference type="Pfam" id="PF02518">
    <property type="entry name" value="HATPase_c"/>
    <property type="match status" value="1"/>
</dbReference>
<sequence>MLDKNKNVKPTLDDQAYFLKEVARATKTGVYSASFTDNTVYFDNIARDILEIPESVNFKVEECLSFFQNHEKALKLFKKCLKGKTVATDIKVVTYTGKVKWMRFTADAKFDHQDDIVGARGVFTSIDRYVRHSEQLEKHSQTIEAQNEHLVHFAHIVSHNLRSHSSNLELTLELFKENAQEERTNVFYSYLQEISDSLSATLKHLNQVVTINSQVRNMEVVSVQQIANKAIRKFAHHSLNKNIAISTDFHLLEFVEYVPDFLESIITTLITNSIAHRKTGQPLLIKIKTKVKKSKRLLIVKDNSRGLDDDDAVREVFNVHHDKDKLDDENNLGLFLMKNQVEALGGDIVVKSVPGNGTTFTIKL</sequence>
<keyword evidence="8" id="KW-1185">Reference proteome</keyword>
<evidence type="ECO:0000313" key="7">
    <source>
        <dbReference type="EMBL" id="AZQ43468.1"/>
    </source>
</evidence>
<accession>A0A3S9MW92</accession>
<dbReference type="AlphaFoldDB" id="A0A3S9MW92"/>
<dbReference type="InterPro" id="IPR003594">
    <property type="entry name" value="HATPase_dom"/>
</dbReference>
<dbReference type="InterPro" id="IPR036890">
    <property type="entry name" value="HATPase_C_sf"/>
</dbReference>
<organism evidence="7 8">
    <name type="scientific">Nonlabens ponticola</name>
    <dbReference type="NCBI Taxonomy" id="2496866"/>
    <lineage>
        <taxon>Bacteria</taxon>
        <taxon>Pseudomonadati</taxon>
        <taxon>Bacteroidota</taxon>
        <taxon>Flavobacteriia</taxon>
        <taxon>Flavobacteriales</taxon>
        <taxon>Flavobacteriaceae</taxon>
        <taxon>Nonlabens</taxon>
    </lineage>
</organism>
<dbReference type="OrthoDB" id="5522855at2"/>
<dbReference type="Proteomes" id="UP000279600">
    <property type="component" value="Chromosome"/>
</dbReference>
<dbReference type="PANTHER" id="PTHR43304">
    <property type="entry name" value="PHYTOCHROME-LIKE PROTEIN CPH1"/>
    <property type="match status" value="1"/>
</dbReference>
<dbReference type="PANTHER" id="PTHR43304:SF1">
    <property type="entry name" value="PAC DOMAIN-CONTAINING PROTEIN"/>
    <property type="match status" value="1"/>
</dbReference>
<evidence type="ECO:0000256" key="2">
    <source>
        <dbReference type="ARBA" id="ARBA00012438"/>
    </source>
</evidence>
<evidence type="ECO:0000256" key="3">
    <source>
        <dbReference type="ARBA" id="ARBA00022553"/>
    </source>
</evidence>
<keyword evidence="3" id="KW-0597">Phosphoprotein</keyword>
<dbReference type="InterPro" id="IPR004358">
    <property type="entry name" value="Sig_transdc_His_kin-like_C"/>
</dbReference>
<protein>
    <recommendedName>
        <fullName evidence="2">histidine kinase</fullName>
        <ecNumber evidence="2">2.7.13.3</ecNumber>
    </recommendedName>
</protein>
<dbReference type="RefSeq" id="WP_126445903.1">
    <property type="nucleotide sequence ID" value="NZ_CP034549.1"/>
</dbReference>
<gene>
    <name evidence="7" type="ORF">EJ995_04180</name>
</gene>
<dbReference type="InterPro" id="IPR052162">
    <property type="entry name" value="Sensor_kinase/Photoreceptor"/>
</dbReference>
<feature type="domain" description="Histidine kinase" evidence="6">
    <location>
        <begin position="156"/>
        <end position="364"/>
    </location>
</feature>
<evidence type="ECO:0000256" key="5">
    <source>
        <dbReference type="ARBA" id="ARBA00022777"/>
    </source>
</evidence>
<evidence type="ECO:0000256" key="1">
    <source>
        <dbReference type="ARBA" id="ARBA00000085"/>
    </source>
</evidence>
<dbReference type="EC" id="2.7.13.3" evidence="2"/>
<dbReference type="EMBL" id="CP034549">
    <property type="protein sequence ID" value="AZQ43468.1"/>
    <property type="molecule type" value="Genomic_DNA"/>
</dbReference>
<dbReference type="InterPro" id="IPR005467">
    <property type="entry name" value="His_kinase_dom"/>
</dbReference>
<reference evidence="7 8" key="1">
    <citation type="submission" date="2018-12" db="EMBL/GenBank/DDBJ databases">
        <title>Complete genome of Nonlabens sp. MJ115.</title>
        <authorList>
            <person name="Choi H.S."/>
            <person name="Jung J."/>
        </authorList>
    </citation>
    <scope>NUCLEOTIDE SEQUENCE [LARGE SCALE GENOMIC DNA]</scope>
    <source>
        <strain evidence="7 8">MJ115</strain>
    </source>
</reference>
<dbReference type="PROSITE" id="PS50109">
    <property type="entry name" value="HIS_KIN"/>
    <property type="match status" value="1"/>
</dbReference>
<dbReference type="Gene3D" id="3.30.450.20">
    <property type="entry name" value="PAS domain"/>
    <property type="match status" value="1"/>
</dbReference>
<evidence type="ECO:0000259" key="6">
    <source>
        <dbReference type="PROSITE" id="PS50109"/>
    </source>
</evidence>
<keyword evidence="5 7" id="KW-0418">Kinase</keyword>
<evidence type="ECO:0000313" key="8">
    <source>
        <dbReference type="Proteomes" id="UP000279600"/>
    </source>
</evidence>
<evidence type="ECO:0000256" key="4">
    <source>
        <dbReference type="ARBA" id="ARBA00022679"/>
    </source>
</evidence>
<keyword evidence="4" id="KW-0808">Transferase</keyword>
<dbReference type="PRINTS" id="PR00344">
    <property type="entry name" value="BCTRLSENSOR"/>
</dbReference>
<comment type="catalytic activity">
    <reaction evidence="1">
        <text>ATP + protein L-histidine = ADP + protein N-phospho-L-histidine.</text>
        <dbReference type="EC" id="2.7.13.3"/>
    </reaction>
</comment>
<dbReference type="KEGG" id="noj:EJ995_04180"/>
<proteinExistence type="predicted"/>